<dbReference type="EMBL" id="CP063849">
    <property type="protein sequence ID" value="QOY86126.1"/>
    <property type="molecule type" value="Genomic_DNA"/>
</dbReference>
<evidence type="ECO:0000313" key="4">
    <source>
        <dbReference type="Proteomes" id="UP000593892"/>
    </source>
</evidence>
<evidence type="ECO:0000313" key="3">
    <source>
        <dbReference type="EMBL" id="QOY86126.1"/>
    </source>
</evidence>
<dbReference type="InterPro" id="IPR018682">
    <property type="entry name" value="DUF2167_membr"/>
</dbReference>
<accession>A0A7S7NM20</accession>
<gene>
    <name evidence="3" type="ORF">IRI77_25395</name>
</gene>
<keyword evidence="1" id="KW-0472">Membrane</keyword>
<evidence type="ECO:0000256" key="2">
    <source>
        <dbReference type="SAM" id="SignalP"/>
    </source>
</evidence>
<keyword evidence="4" id="KW-1185">Reference proteome</keyword>
<keyword evidence="1" id="KW-0812">Transmembrane</keyword>
<name>A0A7S7NM20_PALFE</name>
<protein>
    <submittedName>
        <fullName evidence="3">DUF2167 domain-containing protein</fullName>
    </submittedName>
</protein>
<dbReference type="Proteomes" id="UP000593892">
    <property type="component" value="Chromosome"/>
</dbReference>
<keyword evidence="2" id="KW-0732">Signal</keyword>
<feature type="transmembrane region" description="Helical" evidence="1">
    <location>
        <begin position="202"/>
        <end position="222"/>
    </location>
</feature>
<dbReference type="Pfam" id="PF09935">
    <property type="entry name" value="DUF2167"/>
    <property type="match status" value="1"/>
</dbReference>
<feature type="chain" id="PRO_5032631142" evidence="2">
    <location>
        <begin position="17"/>
        <end position="227"/>
    </location>
</feature>
<organism evidence="3 4">
    <name type="scientific">Paludibaculum fermentans</name>
    <dbReference type="NCBI Taxonomy" id="1473598"/>
    <lineage>
        <taxon>Bacteria</taxon>
        <taxon>Pseudomonadati</taxon>
        <taxon>Acidobacteriota</taxon>
        <taxon>Terriglobia</taxon>
        <taxon>Bryobacterales</taxon>
        <taxon>Bryobacteraceae</taxon>
        <taxon>Paludibaculum</taxon>
    </lineage>
</organism>
<feature type="signal peptide" evidence="2">
    <location>
        <begin position="1"/>
        <end position="16"/>
    </location>
</feature>
<dbReference type="RefSeq" id="WP_194447795.1">
    <property type="nucleotide sequence ID" value="NZ_CP063849.1"/>
</dbReference>
<sequence length="227" mass="24793">MTSRILVLLLAAAAGAQTMPEIRWSFGPAPVVLGGVASIRAGKDQIYVQGAELGRFLEASGNPPTGHELAVVGPADLHWFAVLGREDRIGVEELRKAIVDGTDAANLIRARQGRATLDVLGYRERPRFDAERQVLGWSLDSAESGGRAVVNRFVYFMGRDAVIGVEMVTERAGAEAAQREFDSWVTEFRFAAGHEPAPPTDWGLWVVLGVSGLSAAVLMWRWRRRRA</sequence>
<keyword evidence="1" id="KW-1133">Transmembrane helix</keyword>
<evidence type="ECO:0000256" key="1">
    <source>
        <dbReference type="SAM" id="Phobius"/>
    </source>
</evidence>
<dbReference type="AlphaFoldDB" id="A0A7S7NM20"/>
<proteinExistence type="predicted"/>
<dbReference type="KEGG" id="pfer:IRI77_25395"/>
<reference evidence="3 4" key="1">
    <citation type="submission" date="2020-10" db="EMBL/GenBank/DDBJ databases">
        <title>Complete genome sequence of Paludibaculum fermentans P105T, a facultatively anaerobic acidobacterium capable of dissimilatory Fe(III) reduction.</title>
        <authorList>
            <person name="Dedysh S.N."/>
            <person name="Beletsky A.V."/>
            <person name="Kulichevskaya I.S."/>
            <person name="Mardanov A.V."/>
            <person name="Ravin N.V."/>
        </authorList>
    </citation>
    <scope>NUCLEOTIDE SEQUENCE [LARGE SCALE GENOMIC DNA]</scope>
    <source>
        <strain evidence="3 4">P105</strain>
    </source>
</reference>